<dbReference type="Pfam" id="PF13411">
    <property type="entry name" value="MerR_1"/>
    <property type="match status" value="1"/>
</dbReference>
<keyword evidence="3" id="KW-0804">Transcription</keyword>
<proteinExistence type="predicted"/>
<dbReference type="InterPro" id="IPR000551">
    <property type="entry name" value="MerR-type_HTH_dom"/>
</dbReference>
<dbReference type="GO" id="GO:0003677">
    <property type="term" value="F:DNA binding"/>
    <property type="evidence" value="ECO:0007669"/>
    <property type="project" value="UniProtKB-KW"/>
</dbReference>
<dbReference type="EMBL" id="DYZL01000037">
    <property type="protein sequence ID" value="HJH42584.1"/>
    <property type="molecule type" value="Genomic_DNA"/>
</dbReference>
<evidence type="ECO:0000256" key="3">
    <source>
        <dbReference type="ARBA" id="ARBA00023163"/>
    </source>
</evidence>
<sequence length="274" mass="30983">MDEDSAQGYTTQELANYLGMSSQGLHWYEEKGLVNPLRRNGRRIYSVDDLCLLSRARFYRQAGFPLDEAKELLSLDVVEAGRQLDEKVDKMRQALEVERARVDIFASRAELARNFKSRVGKFERSTLDPFYYPWALSFDASRESPLKQYVARSWAQDIPFAQYLSVMIGSGEGGVDRSYAGFALPVRYTPFVSDEVRADIAQARMPVYSIGPAWYGLVEASSFDSEGLFFRLAAQLGLRGETIALLRRPVSCRLAKGRVSVFWEAWLAEGDIGL</sequence>
<dbReference type="PROSITE" id="PS50937">
    <property type="entry name" value="HTH_MERR_2"/>
    <property type="match status" value="1"/>
</dbReference>
<dbReference type="InterPro" id="IPR047057">
    <property type="entry name" value="MerR_fam"/>
</dbReference>
<dbReference type="SUPFAM" id="SSF46955">
    <property type="entry name" value="Putative DNA-binding domain"/>
    <property type="match status" value="1"/>
</dbReference>
<dbReference type="RefSeq" id="WP_171900027.1">
    <property type="nucleotide sequence ID" value="NZ_DBEYRC010000058.1"/>
</dbReference>
<dbReference type="Gene3D" id="1.10.1660.10">
    <property type="match status" value="1"/>
</dbReference>
<gene>
    <name evidence="5" type="ORF">K8V16_02180</name>
</gene>
<dbReference type="AlphaFoldDB" id="A0A9D2VJ20"/>
<evidence type="ECO:0000313" key="6">
    <source>
        <dbReference type="Proteomes" id="UP000789325"/>
    </source>
</evidence>
<keyword evidence="2" id="KW-0238">DNA-binding</keyword>
<protein>
    <submittedName>
        <fullName evidence="5">MerR family transcriptional regulator</fullName>
    </submittedName>
</protein>
<dbReference type="PANTHER" id="PTHR30204:SF94">
    <property type="entry name" value="HEAVY METAL-DEPENDENT TRANSCRIPTIONAL REGULATOR HI_0293-RELATED"/>
    <property type="match status" value="1"/>
</dbReference>
<name>A0A9D2VJ20_9ACTN</name>
<dbReference type="GO" id="GO:0003700">
    <property type="term" value="F:DNA-binding transcription factor activity"/>
    <property type="evidence" value="ECO:0007669"/>
    <property type="project" value="InterPro"/>
</dbReference>
<evidence type="ECO:0000256" key="2">
    <source>
        <dbReference type="ARBA" id="ARBA00023125"/>
    </source>
</evidence>
<dbReference type="Proteomes" id="UP000789325">
    <property type="component" value="Unassembled WGS sequence"/>
</dbReference>
<keyword evidence="1" id="KW-0805">Transcription regulation</keyword>
<evidence type="ECO:0000259" key="4">
    <source>
        <dbReference type="PROSITE" id="PS50937"/>
    </source>
</evidence>
<dbReference type="SMART" id="SM00422">
    <property type="entry name" value="HTH_MERR"/>
    <property type="match status" value="1"/>
</dbReference>
<reference evidence="5" key="1">
    <citation type="journal article" date="2021" name="PeerJ">
        <title>Extensive microbial diversity within the chicken gut microbiome revealed by metagenomics and culture.</title>
        <authorList>
            <person name="Gilroy R."/>
            <person name="Ravi A."/>
            <person name="Getino M."/>
            <person name="Pursley I."/>
            <person name="Horton D.L."/>
            <person name="Alikhan N.F."/>
            <person name="Baker D."/>
            <person name="Gharbi K."/>
            <person name="Hall N."/>
            <person name="Watson M."/>
            <person name="Adriaenssens E.M."/>
            <person name="Foster-Nyarko E."/>
            <person name="Jarju S."/>
            <person name="Secka A."/>
            <person name="Antonio M."/>
            <person name="Oren A."/>
            <person name="Chaudhuri R.R."/>
            <person name="La Ragione R."/>
            <person name="Hildebrand F."/>
            <person name="Pallen M.J."/>
        </authorList>
    </citation>
    <scope>NUCLEOTIDE SEQUENCE</scope>
    <source>
        <strain evidence="5">USAMLcec12-2067</strain>
    </source>
</reference>
<feature type="domain" description="HTH merR-type" evidence="4">
    <location>
        <begin position="8"/>
        <end position="75"/>
    </location>
</feature>
<accession>A0A9D2VJ20</accession>
<organism evidence="5 6">
    <name type="scientific">Rubneribacter badeniensis</name>
    <dbReference type="NCBI Taxonomy" id="2070688"/>
    <lineage>
        <taxon>Bacteria</taxon>
        <taxon>Bacillati</taxon>
        <taxon>Actinomycetota</taxon>
        <taxon>Coriobacteriia</taxon>
        <taxon>Eggerthellales</taxon>
        <taxon>Eggerthellaceae</taxon>
        <taxon>Rubneribacter</taxon>
    </lineage>
</organism>
<dbReference type="PANTHER" id="PTHR30204">
    <property type="entry name" value="REDOX-CYCLING DRUG-SENSING TRANSCRIPTIONAL ACTIVATOR SOXR"/>
    <property type="match status" value="1"/>
</dbReference>
<evidence type="ECO:0000313" key="5">
    <source>
        <dbReference type="EMBL" id="HJH42584.1"/>
    </source>
</evidence>
<dbReference type="InterPro" id="IPR009061">
    <property type="entry name" value="DNA-bd_dom_put_sf"/>
</dbReference>
<comment type="caution">
    <text evidence="5">The sequence shown here is derived from an EMBL/GenBank/DDBJ whole genome shotgun (WGS) entry which is preliminary data.</text>
</comment>
<evidence type="ECO:0000256" key="1">
    <source>
        <dbReference type="ARBA" id="ARBA00023015"/>
    </source>
</evidence>
<reference evidence="5" key="2">
    <citation type="submission" date="2021-09" db="EMBL/GenBank/DDBJ databases">
        <authorList>
            <person name="Gilroy R."/>
        </authorList>
    </citation>
    <scope>NUCLEOTIDE SEQUENCE</scope>
    <source>
        <strain evidence="5">USAMLcec12-2067</strain>
    </source>
</reference>